<reference evidence="10 11" key="1">
    <citation type="submission" date="2021-03" db="EMBL/GenBank/DDBJ databases">
        <title>Assistant Professor.</title>
        <authorList>
            <person name="Huq M.A."/>
        </authorList>
    </citation>
    <scope>NUCLEOTIDE SEQUENCE [LARGE SCALE GENOMIC DNA]</scope>
    <source>
        <strain evidence="10 11">MAH-29</strain>
    </source>
</reference>
<proteinExistence type="inferred from homology"/>
<dbReference type="NCBIfam" id="TIGR04056">
    <property type="entry name" value="OMP_RagA_SusC"/>
    <property type="match status" value="1"/>
</dbReference>
<keyword evidence="4 7" id="KW-0812">Transmembrane</keyword>
<sequence>MRKLLMSLWCSLLLLSGDLIAQTRTLTGKVIDDNGKPLANASVIVKGTRVGTITNTDGSYSLNVPVGAKTLVISSIDMQPEEIQIGGLTVYNLVLRPQEVSMDEVVVVGYNTIARRSLTGSVSKVSGEALSNKPVASFDQALTGKAAGVLVNTSSGLVGDDVIIRVRGGASVSMGGYPLIVLDGVPVTQGNQHEIYGKFNALAELNPSDIENIEVLKDASAAAIYGSRGSAGVLLITTKKGKAGTTSLNYDNYIGFNEPTRQLQVLNAPDYMATINKLKSNAGLPASAFYGDIDNDGKADTINTNWQDELFHKGLVQNHNVAISGGSASSTYFASLNYNENQGYLKPTLQKRGSARLNMTSKVTDWLQFGVNTQYSRTRMNNLGSGVGTAFSGVPSAPLTALPNIPVYSPDGNYYTGLGGNKNLSGYFTPNPVAVTQMNYEDRDAHRFIGSAFGELQLIKGLKLKSQVNVDYSSAYIDAYWNKDIGDGAGPGGVRQTNYNEKNTWSWFNTLNYNRQIGADHELNVLAGTEYTRRTAKFSYNSGYGIFNPDLLIINTANYQDVLAYDGIDGIDDGLASYFGWVNYGFRKKYLATFNFRTDADSRFGKDKRWGYFPSGSVAWRVTEEDFMRPYVFVNDLKLRASYGVTGNSNIGYFPALSTIEPDTYADIPVLSLTNPGNSALGWERHVQFDAGIDALLWKNTSFTLDYYNRKTLDLILRNPVLATLGFPDNTITENVGELQSRGIELSVATPVWHGRNFAWDINFNMAWNKTKVIATNLFGDDLYDNNDPNATYSIARPGQPLGVFYLIRWAGVNPLNGLPTFWDVNGNQKQFDKANAAMPWTLVADGSKTSGITASDRVLTNKSPYPKLYGGISQTFKYLGFDASVDLQYALGFYIYNQTRANLMAFDNSKNKLVDIQHAWTKAGDNTDVPRLYWSDNFWTKNASTRWLEKGDFLRVRNVQIGYTIPRAISERIKVNRLRFYVQGSNLYTFTGYTGIDPEANYVGETNIGLGIDKFRPYFSRTYTMGVNLGL</sequence>
<dbReference type="InterPro" id="IPR023996">
    <property type="entry name" value="TonB-dep_OMP_SusC/RagA"/>
</dbReference>
<dbReference type="InterPro" id="IPR037066">
    <property type="entry name" value="Plug_dom_sf"/>
</dbReference>
<dbReference type="Proteomes" id="UP000677244">
    <property type="component" value="Unassembled WGS sequence"/>
</dbReference>
<dbReference type="RefSeq" id="WP_209137257.1">
    <property type="nucleotide sequence ID" value="NZ_JAGHKO010000001.1"/>
</dbReference>
<keyword evidence="2 7" id="KW-0813">Transport</keyword>
<keyword evidence="3 7" id="KW-1134">Transmembrane beta strand</keyword>
<keyword evidence="5 7" id="KW-0472">Membrane</keyword>
<organism evidence="10 11">
    <name type="scientific">Niastella soli</name>
    <dbReference type="NCBI Taxonomy" id="2821487"/>
    <lineage>
        <taxon>Bacteria</taxon>
        <taxon>Pseudomonadati</taxon>
        <taxon>Bacteroidota</taxon>
        <taxon>Chitinophagia</taxon>
        <taxon>Chitinophagales</taxon>
        <taxon>Chitinophagaceae</taxon>
        <taxon>Niastella</taxon>
    </lineage>
</organism>
<evidence type="ECO:0000256" key="2">
    <source>
        <dbReference type="ARBA" id="ARBA00022448"/>
    </source>
</evidence>
<dbReference type="Gene3D" id="2.60.40.1120">
    <property type="entry name" value="Carboxypeptidase-like, regulatory domain"/>
    <property type="match status" value="1"/>
</dbReference>
<accession>A0ABS3YMR3</accession>
<evidence type="ECO:0000313" key="10">
    <source>
        <dbReference type="EMBL" id="MBO9199184.1"/>
    </source>
</evidence>
<evidence type="ECO:0000256" key="7">
    <source>
        <dbReference type="PROSITE-ProRule" id="PRU01360"/>
    </source>
</evidence>
<comment type="caution">
    <text evidence="10">The sequence shown here is derived from an EMBL/GenBank/DDBJ whole genome shotgun (WGS) entry which is preliminary data.</text>
</comment>
<dbReference type="InterPro" id="IPR036942">
    <property type="entry name" value="Beta-barrel_TonB_sf"/>
</dbReference>
<feature type="chain" id="PRO_5046778107" evidence="8">
    <location>
        <begin position="22"/>
        <end position="1032"/>
    </location>
</feature>
<evidence type="ECO:0000256" key="3">
    <source>
        <dbReference type="ARBA" id="ARBA00022452"/>
    </source>
</evidence>
<dbReference type="Gene3D" id="2.170.130.10">
    <property type="entry name" value="TonB-dependent receptor, plug domain"/>
    <property type="match status" value="1"/>
</dbReference>
<dbReference type="EMBL" id="JAGHKO010000001">
    <property type="protein sequence ID" value="MBO9199184.1"/>
    <property type="molecule type" value="Genomic_DNA"/>
</dbReference>
<protein>
    <submittedName>
        <fullName evidence="10">TonB-dependent receptor</fullName>
    </submittedName>
</protein>
<evidence type="ECO:0000313" key="11">
    <source>
        <dbReference type="Proteomes" id="UP000677244"/>
    </source>
</evidence>
<dbReference type="InterPro" id="IPR039426">
    <property type="entry name" value="TonB-dep_rcpt-like"/>
</dbReference>
<dbReference type="SUPFAM" id="SSF56935">
    <property type="entry name" value="Porins"/>
    <property type="match status" value="1"/>
</dbReference>
<dbReference type="Pfam" id="PF07715">
    <property type="entry name" value="Plug"/>
    <property type="match status" value="1"/>
</dbReference>
<comment type="subcellular location">
    <subcellularLocation>
        <location evidence="1 7">Cell outer membrane</location>
        <topology evidence="1 7">Multi-pass membrane protein</topology>
    </subcellularLocation>
</comment>
<evidence type="ECO:0000256" key="8">
    <source>
        <dbReference type="SAM" id="SignalP"/>
    </source>
</evidence>
<evidence type="ECO:0000256" key="1">
    <source>
        <dbReference type="ARBA" id="ARBA00004571"/>
    </source>
</evidence>
<keyword evidence="11" id="KW-1185">Reference proteome</keyword>
<dbReference type="Pfam" id="PF13715">
    <property type="entry name" value="CarbopepD_reg_2"/>
    <property type="match status" value="1"/>
</dbReference>
<gene>
    <name evidence="10" type="ORF">J7I42_02840</name>
</gene>
<dbReference type="Gene3D" id="2.40.170.20">
    <property type="entry name" value="TonB-dependent receptor, beta-barrel domain"/>
    <property type="match status" value="1"/>
</dbReference>
<evidence type="ECO:0000259" key="9">
    <source>
        <dbReference type="Pfam" id="PF07715"/>
    </source>
</evidence>
<feature type="signal peptide" evidence="8">
    <location>
        <begin position="1"/>
        <end position="21"/>
    </location>
</feature>
<evidence type="ECO:0000256" key="5">
    <source>
        <dbReference type="ARBA" id="ARBA00023136"/>
    </source>
</evidence>
<dbReference type="InterPro" id="IPR008969">
    <property type="entry name" value="CarboxyPept-like_regulatory"/>
</dbReference>
<dbReference type="InterPro" id="IPR023997">
    <property type="entry name" value="TonB-dep_OMP_SusC/RagA_CS"/>
</dbReference>
<name>A0ABS3YMR3_9BACT</name>
<dbReference type="SUPFAM" id="SSF49464">
    <property type="entry name" value="Carboxypeptidase regulatory domain-like"/>
    <property type="match status" value="1"/>
</dbReference>
<keyword evidence="6 7" id="KW-0998">Cell outer membrane</keyword>
<dbReference type="NCBIfam" id="TIGR04057">
    <property type="entry name" value="SusC_RagA_signa"/>
    <property type="match status" value="1"/>
</dbReference>
<evidence type="ECO:0000256" key="4">
    <source>
        <dbReference type="ARBA" id="ARBA00022692"/>
    </source>
</evidence>
<comment type="similarity">
    <text evidence="7">Belongs to the TonB-dependent receptor family.</text>
</comment>
<dbReference type="PROSITE" id="PS52016">
    <property type="entry name" value="TONB_DEPENDENT_REC_3"/>
    <property type="match status" value="1"/>
</dbReference>
<keyword evidence="10" id="KW-0675">Receptor</keyword>
<keyword evidence="8" id="KW-0732">Signal</keyword>
<feature type="domain" description="TonB-dependent receptor plug" evidence="9">
    <location>
        <begin position="116"/>
        <end position="233"/>
    </location>
</feature>
<evidence type="ECO:0000256" key="6">
    <source>
        <dbReference type="ARBA" id="ARBA00023237"/>
    </source>
</evidence>
<dbReference type="InterPro" id="IPR012910">
    <property type="entry name" value="Plug_dom"/>
</dbReference>